<dbReference type="InterPro" id="IPR008560">
    <property type="entry name" value="DUF842_euk"/>
</dbReference>
<dbReference type="Pfam" id="PF05811">
    <property type="entry name" value="DUF842"/>
    <property type="match status" value="1"/>
</dbReference>
<dbReference type="AlphaFoldDB" id="A0A7S2S0Y0"/>
<evidence type="ECO:0000313" key="2">
    <source>
        <dbReference type="EMBL" id="CAD9685146.1"/>
    </source>
</evidence>
<sequence>MEEAQHAQERLNQAMKKLDDDLQPRRIRPITKKAYLCMAKCTDEPGGQEQLQACLQRCGQPLDQAKAAFTGELQRFQSRIQQCAQSCQNDAQDAVRDRPGIENDPAAMGKVEAKYGKCVASCIDKHISLLPTISKRVDADLKKLL</sequence>
<protein>
    <recommendedName>
        <fullName evidence="3">Protein FAM136A</fullName>
    </recommendedName>
</protein>
<dbReference type="PANTHER" id="PTHR21096">
    <property type="entry name" value="PROTEIN FAM136A"/>
    <property type="match status" value="1"/>
</dbReference>
<dbReference type="GO" id="GO:0005737">
    <property type="term" value="C:cytoplasm"/>
    <property type="evidence" value="ECO:0007669"/>
    <property type="project" value="TreeGrafter"/>
</dbReference>
<dbReference type="EMBL" id="HBHJ01014591">
    <property type="protein sequence ID" value="CAD9685146.1"/>
    <property type="molecule type" value="Transcribed_RNA"/>
</dbReference>
<name>A0A7S2S0Y0_9STRA</name>
<reference evidence="2" key="1">
    <citation type="submission" date="2021-01" db="EMBL/GenBank/DDBJ databases">
        <authorList>
            <person name="Corre E."/>
            <person name="Pelletier E."/>
            <person name="Niang G."/>
            <person name="Scheremetjew M."/>
            <person name="Finn R."/>
            <person name="Kale V."/>
            <person name="Holt S."/>
            <person name="Cochrane G."/>
            <person name="Meng A."/>
            <person name="Brown T."/>
            <person name="Cohen L."/>
        </authorList>
    </citation>
    <scope>NUCLEOTIDE SEQUENCE</scope>
    <source>
        <strain evidence="2">CCMP1243</strain>
    </source>
</reference>
<evidence type="ECO:0008006" key="3">
    <source>
        <dbReference type="Google" id="ProtNLM"/>
    </source>
</evidence>
<organism evidence="2">
    <name type="scientific">Rhizochromulina marina</name>
    <dbReference type="NCBI Taxonomy" id="1034831"/>
    <lineage>
        <taxon>Eukaryota</taxon>
        <taxon>Sar</taxon>
        <taxon>Stramenopiles</taxon>
        <taxon>Ochrophyta</taxon>
        <taxon>Dictyochophyceae</taxon>
        <taxon>Rhizochromulinales</taxon>
        <taxon>Rhizochromulina</taxon>
    </lineage>
</organism>
<gene>
    <name evidence="2" type="ORF">RMAR1173_LOCUS9582</name>
</gene>
<proteinExistence type="inferred from homology"/>
<comment type="similarity">
    <text evidence="1">Belongs to the FAM136 family.</text>
</comment>
<accession>A0A7S2S0Y0</accession>
<dbReference type="PANTHER" id="PTHR21096:SF0">
    <property type="entry name" value="PROTEIN FAM136A"/>
    <property type="match status" value="1"/>
</dbReference>
<evidence type="ECO:0000256" key="1">
    <source>
        <dbReference type="ARBA" id="ARBA00009952"/>
    </source>
</evidence>